<name>A0ABN8I0H9_9NEOP</name>
<protein>
    <submittedName>
        <fullName evidence="7">Uncharacterized protein</fullName>
    </submittedName>
</protein>
<dbReference type="InterPro" id="IPR008949">
    <property type="entry name" value="Isoprenoid_synthase_dom_sf"/>
</dbReference>
<evidence type="ECO:0000313" key="8">
    <source>
        <dbReference type="Proteomes" id="UP000837857"/>
    </source>
</evidence>
<dbReference type="PANTHER" id="PTHR11525">
    <property type="entry name" value="FARNESYL-PYROPHOSPHATE SYNTHETASE"/>
    <property type="match status" value="1"/>
</dbReference>
<dbReference type="Gene3D" id="1.10.600.10">
    <property type="entry name" value="Farnesyl Diphosphate Synthase"/>
    <property type="match status" value="3"/>
</dbReference>
<feature type="non-terminal residue" evidence="7">
    <location>
        <position position="361"/>
    </location>
</feature>
<dbReference type="Proteomes" id="UP000837857">
    <property type="component" value="Chromosome 14"/>
</dbReference>
<sequence>MQVVVCTVEMVQSYYFFWDDYEDGAKTRQGKPCWHLVDHIGSLAFNDACLMRSFIEEIVRQNFEDRLRDQILNIYNKNDLIDYFHVNGFVSGKSGTDIQEGKCSWVAVAALQKCNPGQRRIFTENYGSKEPEKVERILRLYEELNIQQLYAQEEKARYDAFHKQVSPCWDVRDDTIRHRLVQEKAHWTSSAQRKKHVDSLLVKILGDYNNYVPKIVDKSLANAYFIDSTEMKDRIKKNDLIDYFLAKGTVSGKSGTDIQEGKCSWPAVAVLQKCSPEQRRIFTENYGSKEPEKVERILRLYEEFNIQQLYAQEEKARYDIFHKKVSELPKDAIPSAEFFKDFYTVIRQYTEDTKTLMYVKF</sequence>
<comment type="cofactor">
    <cofactor evidence="1">
        <name>Mg(2+)</name>
        <dbReference type="ChEBI" id="CHEBI:18420"/>
    </cofactor>
</comment>
<evidence type="ECO:0000313" key="7">
    <source>
        <dbReference type="EMBL" id="CAH2042186.1"/>
    </source>
</evidence>
<dbReference type="EMBL" id="OW152826">
    <property type="protein sequence ID" value="CAH2042186.1"/>
    <property type="molecule type" value="Genomic_DNA"/>
</dbReference>
<proteinExistence type="inferred from homology"/>
<keyword evidence="2 6" id="KW-0808">Transferase</keyword>
<evidence type="ECO:0000256" key="1">
    <source>
        <dbReference type="ARBA" id="ARBA00001946"/>
    </source>
</evidence>
<keyword evidence="8" id="KW-1185">Reference proteome</keyword>
<dbReference type="SUPFAM" id="SSF48576">
    <property type="entry name" value="Terpenoid synthases"/>
    <property type="match status" value="2"/>
</dbReference>
<evidence type="ECO:0000256" key="2">
    <source>
        <dbReference type="ARBA" id="ARBA00022679"/>
    </source>
</evidence>
<evidence type="ECO:0000256" key="4">
    <source>
        <dbReference type="ARBA" id="ARBA00022842"/>
    </source>
</evidence>
<dbReference type="Pfam" id="PF00348">
    <property type="entry name" value="polyprenyl_synt"/>
    <property type="match status" value="3"/>
</dbReference>
<dbReference type="InterPro" id="IPR000092">
    <property type="entry name" value="Polyprenyl_synt"/>
</dbReference>
<organism evidence="7 8">
    <name type="scientific">Iphiclides podalirius</name>
    <name type="common">scarce swallowtail</name>
    <dbReference type="NCBI Taxonomy" id="110791"/>
    <lineage>
        <taxon>Eukaryota</taxon>
        <taxon>Metazoa</taxon>
        <taxon>Ecdysozoa</taxon>
        <taxon>Arthropoda</taxon>
        <taxon>Hexapoda</taxon>
        <taxon>Insecta</taxon>
        <taxon>Pterygota</taxon>
        <taxon>Neoptera</taxon>
        <taxon>Endopterygota</taxon>
        <taxon>Lepidoptera</taxon>
        <taxon>Glossata</taxon>
        <taxon>Ditrysia</taxon>
        <taxon>Papilionoidea</taxon>
        <taxon>Papilionidae</taxon>
        <taxon>Papilioninae</taxon>
        <taxon>Iphiclides</taxon>
    </lineage>
</organism>
<comment type="pathway">
    <text evidence="5">Pheromone biosynthesis.</text>
</comment>
<evidence type="ECO:0000256" key="6">
    <source>
        <dbReference type="RuleBase" id="RU004466"/>
    </source>
</evidence>
<keyword evidence="3" id="KW-0479">Metal-binding</keyword>
<comment type="similarity">
    <text evidence="6">Belongs to the FPP/GGPP synthase family.</text>
</comment>
<gene>
    <name evidence="7" type="ORF">IPOD504_LOCUS3641</name>
</gene>
<reference evidence="7" key="1">
    <citation type="submission" date="2022-03" db="EMBL/GenBank/DDBJ databases">
        <authorList>
            <person name="Martin H S."/>
        </authorList>
    </citation>
    <scope>NUCLEOTIDE SEQUENCE</scope>
</reference>
<evidence type="ECO:0000256" key="3">
    <source>
        <dbReference type="ARBA" id="ARBA00022723"/>
    </source>
</evidence>
<dbReference type="PANTHER" id="PTHR11525:SF0">
    <property type="entry name" value="FARNESYL PYROPHOSPHATE SYNTHASE"/>
    <property type="match status" value="1"/>
</dbReference>
<keyword evidence="4" id="KW-0460">Magnesium</keyword>
<dbReference type="InterPro" id="IPR039702">
    <property type="entry name" value="FPS1-like"/>
</dbReference>
<evidence type="ECO:0000256" key="5">
    <source>
        <dbReference type="ARBA" id="ARBA00033740"/>
    </source>
</evidence>
<accession>A0ABN8I0H9</accession>